<dbReference type="AlphaFoldDB" id="I3SEJ5"/>
<reference evidence="1" key="1">
    <citation type="submission" date="2012-05" db="EMBL/GenBank/DDBJ databases">
        <authorList>
            <person name="Krishnakumar V."/>
            <person name="Cheung F."/>
            <person name="Xiao Y."/>
            <person name="Chan A."/>
            <person name="Moskal W.A."/>
            <person name="Town C.D."/>
        </authorList>
    </citation>
    <scope>NUCLEOTIDE SEQUENCE</scope>
</reference>
<accession>I3SEJ5</accession>
<evidence type="ECO:0000313" key="1">
    <source>
        <dbReference type="EMBL" id="AFK38687.1"/>
    </source>
</evidence>
<proteinExistence type="evidence at transcript level"/>
<organism evidence="1">
    <name type="scientific">Lotus japonicus</name>
    <name type="common">Lotus corniculatus var. japonicus</name>
    <dbReference type="NCBI Taxonomy" id="34305"/>
    <lineage>
        <taxon>Eukaryota</taxon>
        <taxon>Viridiplantae</taxon>
        <taxon>Streptophyta</taxon>
        <taxon>Embryophyta</taxon>
        <taxon>Tracheophyta</taxon>
        <taxon>Spermatophyta</taxon>
        <taxon>Magnoliopsida</taxon>
        <taxon>eudicotyledons</taxon>
        <taxon>Gunneridae</taxon>
        <taxon>Pentapetalae</taxon>
        <taxon>rosids</taxon>
        <taxon>fabids</taxon>
        <taxon>Fabales</taxon>
        <taxon>Fabaceae</taxon>
        <taxon>Papilionoideae</taxon>
        <taxon>50 kb inversion clade</taxon>
        <taxon>NPAAA clade</taxon>
        <taxon>Hologalegina</taxon>
        <taxon>robinioid clade</taxon>
        <taxon>Loteae</taxon>
        <taxon>Lotus</taxon>
    </lineage>
</organism>
<protein>
    <submittedName>
        <fullName evidence="1">Uncharacterized protein</fullName>
    </submittedName>
</protein>
<name>I3SEJ5_LOTJA</name>
<dbReference type="EMBL" id="BT138892">
    <property type="protein sequence ID" value="AFK38687.1"/>
    <property type="molecule type" value="mRNA"/>
</dbReference>
<sequence length="50" mass="5869">MGWISLVVYKLMKTVQLASTVLLLWMGNLSTMSIPLTKLWRFWGWEIRVA</sequence>